<gene>
    <name evidence="2" type="ORF">EPL05_03980</name>
</gene>
<dbReference type="PROSITE" id="PS51257">
    <property type="entry name" value="PROKAR_LIPOPROTEIN"/>
    <property type="match status" value="1"/>
</dbReference>
<evidence type="ECO:0008006" key="4">
    <source>
        <dbReference type="Google" id="ProtNLM"/>
    </source>
</evidence>
<accession>A0A3S3V137</accession>
<dbReference type="EMBL" id="SBIW01000002">
    <property type="protein sequence ID" value="RWY55544.1"/>
    <property type="molecule type" value="Genomic_DNA"/>
</dbReference>
<dbReference type="AlphaFoldDB" id="A0A3S3V137"/>
<comment type="caution">
    <text evidence="2">The sequence shown here is derived from an EMBL/GenBank/DDBJ whole genome shotgun (WGS) entry which is preliminary data.</text>
</comment>
<dbReference type="OrthoDB" id="797017at2"/>
<dbReference type="RefSeq" id="WP_128532331.1">
    <property type="nucleotide sequence ID" value="NZ_SBIW01000002.1"/>
</dbReference>
<protein>
    <recommendedName>
        <fullName evidence="4">Lipoprotein</fullName>
    </recommendedName>
</protein>
<reference evidence="2 3" key="1">
    <citation type="submission" date="2019-01" db="EMBL/GenBank/DDBJ databases">
        <title>Mucilaginibacter antarcticum sp. nov., isolated from antarctic soil.</title>
        <authorList>
            <person name="Yan Y.-Q."/>
            <person name="Du Z.-J."/>
        </authorList>
    </citation>
    <scope>NUCLEOTIDE SEQUENCE [LARGE SCALE GENOMIC DNA]</scope>
    <source>
        <strain evidence="2 3">F01003</strain>
    </source>
</reference>
<keyword evidence="3" id="KW-1185">Reference proteome</keyword>
<proteinExistence type="predicted"/>
<name>A0A3S3V137_9SPHI</name>
<evidence type="ECO:0000313" key="3">
    <source>
        <dbReference type="Proteomes" id="UP000286701"/>
    </source>
</evidence>
<dbReference type="Proteomes" id="UP000286701">
    <property type="component" value="Unassembled WGS sequence"/>
</dbReference>
<sequence length="161" mass="16376">MKRIYCYLLTLIIFTTLVVTGCKIDQPIYPDGTVGGGTGGGGSSSNFISYTFAGKTTRIESHIVFQVIAPGVVPEGSTQIIGGTEPANLFSIIAPTAVAGTFPNGLIAVGTDLVGEGTIVFSTLTSANGFNGTLKGTFTGQMNDKTGSPAGPISGSFSITN</sequence>
<evidence type="ECO:0000313" key="2">
    <source>
        <dbReference type="EMBL" id="RWY55544.1"/>
    </source>
</evidence>
<organism evidence="2 3">
    <name type="scientific">Mucilaginibacter gilvus</name>
    <dbReference type="NCBI Taxonomy" id="2305909"/>
    <lineage>
        <taxon>Bacteria</taxon>
        <taxon>Pseudomonadati</taxon>
        <taxon>Bacteroidota</taxon>
        <taxon>Sphingobacteriia</taxon>
        <taxon>Sphingobacteriales</taxon>
        <taxon>Sphingobacteriaceae</taxon>
        <taxon>Mucilaginibacter</taxon>
    </lineage>
</organism>
<evidence type="ECO:0000256" key="1">
    <source>
        <dbReference type="SAM" id="MobiDB-lite"/>
    </source>
</evidence>
<feature type="region of interest" description="Disordered" evidence="1">
    <location>
        <begin position="141"/>
        <end position="161"/>
    </location>
</feature>